<evidence type="ECO:0000313" key="1">
    <source>
        <dbReference type="EMBL" id="GAJ13609.1"/>
    </source>
</evidence>
<sequence length="39" mass="4569">AHSPVGGDITLWKRQDRGNISRYMRIKKEPIFLIPKIYA</sequence>
<reference evidence="1" key="1">
    <citation type="journal article" date="2014" name="Front. Microbiol.">
        <title>High frequency of phylogenetically diverse reductive dehalogenase-homologous genes in deep subseafloor sedimentary metagenomes.</title>
        <authorList>
            <person name="Kawai M."/>
            <person name="Futagami T."/>
            <person name="Toyoda A."/>
            <person name="Takaki Y."/>
            <person name="Nishi S."/>
            <person name="Hori S."/>
            <person name="Arai W."/>
            <person name="Tsubouchi T."/>
            <person name="Morono Y."/>
            <person name="Uchiyama I."/>
            <person name="Ito T."/>
            <person name="Fujiyama A."/>
            <person name="Inagaki F."/>
            <person name="Takami H."/>
        </authorList>
    </citation>
    <scope>NUCLEOTIDE SEQUENCE</scope>
    <source>
        <strain evidence="1">Expedition CK06-06</strain>
    </source>
</reference>
<proteinExistence type="predicted"/>
<comment type="caution">
    <text evidence="1">The sequence shown here is derived from an EMBL/GenBank/DDBJ whole genome shotgun (WGS) entry which is preliminary data.</text>
</comment>
<dbReference type="AlphaFoldDB" id="X1U800"/>
<feature type="non-terminal residue" evidence="1">
    <location>
        <position position="1"/>
    </location>
</feature>
<organism evidence="1">
    <name type="scientific">marine sediment metagenome</name>
    <dbReference type="NCBI Taxonomy" id="412755"/>
    <lineage>
        <taxon>unclassified sequences</taxon>
        <taxon>metagenomes</taxon>
        <taxon>ecological metagenomes</taxon>
    </lineage>
</organism>
<protein>
    <submittedName>
        <fullName evidence="1">Uncharacterized protein</fullName>
    </submittedName>
</protein>
<name>X1U800_9ZZZZ</name>
<gene>
    <name evidence="1" type="ORF">S12H4_47827</name>
</gene>
<accession>X1U800</accession>
<dbReference type="EMBL" id="BARW01029818">
    <property type="protein sequence ID" value="GAJ13609.1"/>
    <property type="molecule type" value="Genomic_DNA"/>
</dbReference>